<keyword evidence="2" id="KW-0472">Membrane</keyword>
<reference evidence="4" key="1">
    <citation type="submission" date="2020-01" db="EMBL/GenBank/DDBJ databases">
        <title>Genome sequence of Kobresia littledalei, the first chromosome-level genome in the family Cyperaceae.</title>
        <authorList>
            <person name="Qu G."/>
        </authorList>
    </citation>
    <scope>NUCLEOTIDE SEQUENCE</scope>
    <source>
        <strain evidence="4">C.B.Clarke</strain>
        <tissue evidence="4">Leaf</tissue>
    </source>
</reference>
<dbReference type="AlphaFoldDB" id="A0A833RAI8"/>
<accession>A0A833RAI8</accession>
<dbReference type="GO" id="GO:0003700">
    <property type="term" value="F:DNA-binding transcription factor activity"/>
    <property type="evidence" value="ECO:0007669"/>
    <property type="project" value="InterPro"/>
</dbReference>
<protein>
    <submittedName>
        <fullName evidence="4">MADS-box transcription factor ANR1</fullName>
    </submittedName>
</protein>
<dbReference type="InterPro" id="IPR002487">
    <property type="entry name" value="TF_Kbox"/>
</dbReference>
<dbReference type="Proteomes" id="UP000623129">
    <property type="component" value="Unassembled WGS sequence"/>
</dbReference>
<feature type="transmembrane region" description="Helical" evidence="2">
    <location>
        <begin position="152"/>
        <end position="171"/>
    </location>
</feature>
<evidence type="ECO:0000313" key="4">
    <source>
        <dbReference type="EMBL" id="KAF3334432.1"/>
    </source>
</evidence>
<evidence type="ECO:0000256" key="2">
    <source>
        <dbReference type="SAM" id="Phobius"/>
    </source>
</evidence>
<feature type="domain" description="K-box" evidence="3">
    <location>
        <begin position="204"/>
        <end position="250"/>
    </location>
</feature>
<proteinExistence type="predicted"/>
<sequence length="343" mass="36889">MLFGKEHHSAWSAIVWRCWWSRLIIDLVDFDHGSPSLSTMGLRCAASEDETMLTVRHRTPEIPSVSSPRHPPLLLRPLPLISTHSSFSPLPFSLSLFSPLILSVSLLSAHLSFLSALSLCLSLLRSCAENEISLPLSFLFSCDLRFWQNPKIWGLLGAFVAFGACLVLSGFGKTLRFRCLRCLLGAFGCLLEPSFCGAFGCQLLTGEDLAGIDAKDLQNLENQLEASLKVIRVKKDQAFSGELQQLRKKGGVRLQCLVSPLLASSRLALLRVVRKGFGKRGRERGGEGEQKGKERGTGDGFGSEKGRGTSHGRGGQGSGRFGSAAGEGAGVGSVGRKGGAASF</sequence>
<dbReference type="EMBL" id="SWLB01000009">
    <property type="protein sequence ID" value="KAF3334432.1"/>
    <property type="molecule type" value="Genomic_DNA"/>
</dbReference>
<feature type="compositionally biased region" description="Basic and acidic residues" evidence="1">
    <location>
        <begin position="283"/>
        <end position="307"/>
    </location>
</feature>
<dbReference type="Pfam" id="PF01486">
    <property type="entry name" value="K-box"/>
    <property type="match status" value="1"/>
</dbReference>
<keyword evidence="5" id="KW-1185">Reference proteome</keyword>
<name>A0A833RAI8_9POAL</name>
<feature type="region of interest" description="Disordered" evidence="1">
    <location>
        <begin position="279"/>
        <end position="343"/>
    </location>
</feature>
<dbReference type="GO" id="GO:0005634">
    <property type="term" value="C:nucleus"/>
    <property type="evidence" value="ECO:0007669"/>
    <property type="project" value="InterPro"/>
</dbReference>
<keyword evidence="2" id="KW-1133">Transmembrane helix</keyword>
<organism evidence="4 5">
    <name type="scientific">Carex littledalei</name>
    <dbReference type="NCBI Taxonomy" id="544730"/>
    <lineage>
        <taxon>Eukaryota</taxon>
        <taxon>Viridiplantae</taxon>
        <taxon>Streptophyta</taxon>
        <taxon>Embryophyta</taxon>
        <taxon>Tracheophyta</taxon>
        <taxon>Spermatophyta</taxon>
        <taxon>Magnoliopsida</taxon>
        <taxon>Liliopsida</taxon>
        <taxon>Poales</taxon>
        <taxon>Cyperaceae</taxon>
        <taxon>Cyperoideae</taxon>
        <taxon>Cariceae</taxon>
        <taxon>Carex</taxon>
        <taxon>Carex subgen. Euthyceras</taxon>
    </lineage>
</organism>
<evidence type="ECO:0000259" key="3">
    <source>
        <dbReference type="Pfam" id="PF01486"/>
    </source>
</evidence>
<gene>
    <name evidence="4" type="ORF">FCM35_KLT21036</name>
</gene>
<feature type="compositionally biased region" description="Gly residues" evidence="1">
    <location>
        <begin position="308"/>
        <end position="343"/>
    </location>
</feature>
<evidence type="ECO:0000256" key="1">
    <source>
        <dbReference type="SAM" id="MobiDB-lite"/>
    </source>
</evidence>
<keyword evidence="2" id="KW-0812">Transmembrane</keyword>
<evidence type="ECO:0000313" key="5">
    <source>
        <dbReference type="Proteomes" id="UP000623129"/>
    </source>
</evidence>
<comment type="caution">
    <text evidence="4">The sequence shown here is derived from an EMBL/GenBank/DDBJ whole genome shotgun (WGS) entry which is preliminary data.</text>
</comment>